<sequence>MDTEKVMQLVVTQDEPDVAKLTIYGDITDGSFFVLLFDKEDPSTTGGLDIVKALSELSDDVKTVEVHINSYGGEVMQGVAIYNALRDCGREVVTVCDGFACSIASVIFMAGSRRIMRPASLLMLHNPWVSARGNAQDLRKQADTLDTIAELSKTAYMTGTSLDRETLDAVMDAETWVSPEQALEWGLATEVSGSKEADTPTQSARETVMAALLLTNVDIPVQTSKPAPVDPEPKLEPKEVQDQGTTETHFQRLARIFGDN</sequence>
<dbReference type="GO" id="GO:0006508">
    <property type="term" value="P:proteolysis"/>
    <property type="evidence" value="ECO:0007669"/>
    <property type="project" value="UniProtKB-KW"/>
</dbReference>
<accession>A0ABR5Q1V7</accession>
<dbReference type="RefSeq" id="WP_003149526.1">
    <property type="nucleotide sequence ID" value="NZ_JQCP01000002.1"/>
</dbReference>
<evidence type="ECO:0000313" key="8">
    <source>
        <dbReference type="EMBL" id="KRO02172.1"/>
    </source>
</evidence>
<dbReference type="GeneID" id="84904394"/>
<gene>
    <name evidence="8" type="ORF">IV60_GL000593</name>
</gene>
<dbReference type="CDD" id="cd07016">
    <property type="entry name" value="S14_ClpP_1"/>
    <property type="match status" value="1"/>
</dbReference>
<feature type="compositionally biased region" description="Basic and acidic residues" evidence="7">
    <location>
        <begin position="231"/>
        <end position="241"/>
    </location>
</feature>
<comment type="caution">
    <text evidence="8">The sequence shown here is derived from an EMBL/GenBank/DDBJ whole genome shotgun (WGS) entry which is preliminary data.</text>
</comment>
<evidence type="ECO:0000256" key="7">
    <source>
        <dbReference type="SAM" id="MobiDB-lite"/>
    </source>
</evidence>
<dbReference type="Proteomes" id="UP000051927">
    <property type="component" value="Unassembled WGS sequence"/>
</dbReference>
<dbReference type="PRINTS" id="PR00127">
    <property type="entry name" value="CLPPROTEASEP"/>
</dbReference>
<keyword evidence="2" id="KW-0963">Cytoplasm</keyword>
<reference evidence="8 9" key="1">
    <citation type="journal article" date="2015" name="Genome Announc.">
        <title>Expanding the biotechnology potential of lactobacilli through comparative genomics of 213 strains and associated genera.</title>
        <authorList>
            <person name="Sun Z."/>
            <person name="Harris H.M."/>
            <person name="McCann A."/>
            <person name="Guo C."/>
            <person name="Argimon S."/>
            <person name="Zhang W."/>
            <person name="Yang X."/>
            <person name="Jeffery I.B."/>
            <person name="Cooney J.C."/>
            <person name="Kagawa T.F."/>
            <person name="Liu W."/>
            <person name="Song Y."/>
            <person name="Salvetti E."/>
            <person name="Wrobel A."/>
            <person name="Rasinkangas P."/>
            <person name="Parkhill J."/>
            <person name="Rea M.C."/>
            <person name="O'Sullivan O."/>
            <person name="Ritari J."/>
            <person name="Douillard F.P."/>
            <person name="Paul Ross R."/>
            <person name="Yang R."/>
            <person name="Briner A.E."/>
            <person name="Felis G.E."/>
            <person name="de Vos W.M."/>
            <person name="Barrangou R."/>
            <person name="Klaenhammer T.R."/>
            <person name="Caufield P.W."/>
            <person name="Cui Y."/>
            <person name="Zhang H."/>
            <person name="O'Toole P.W."/>
        </authorList>
    </citation>
    <scope>NUCLEOTIDE SEQUENCE [LARGE SCALE GENOMIC DNA]</scope>
    <source>
        <strain evidence="8 9">DSM 7090</strain>
    </source>
</reference>
<feature type="region of interest" description="Disordered" evidence="7">
    <location>
        <begin position="222"/>
        <end position="248"/>
    </location>
</feature>
<evidence type="ECO:0000256" key="2">
    <source>
        <dbReference type="ARBA" id="ARBA00022490"/>
    </source>
</evidence>
<evidence type="ECO:0000256" key="1">
    <source>
        <dbReference type="ARBA" id="ARBA00007039"/>
    </source>
</evidence>
<evidence type="ECO:0000313" key="9">
    <source>
        <dbReference type="Proteomes" id="UP000051927"/>
    </source>
</evidence>
<proteinExistence type="inferred from homology"/>
<evidence type="ECO:0000256" key="5">
    <source>
        <dbReference type="ARBA" id="ARBA00022825"/>
    </source>
</evidence>
<dbReference type="Gene3D" id="3.90.226.10">
    <property type="entry name" value="2-enoyl-CoA Hydratase, Chain A, domain 1"/>
    <property type="match status" value="1"/>
</dbReference>
<keyword evidence="9" id="KW-1185">Reference proteome</keyword>
<dbReference type="EMBL" id="JQCP01000002">
    <property type="protein sequence ID" value="KRO02172.1"/>
    <property type="molecule type" value="Genomic_DNA"/>
</dbReference>
<protein>
    <recommendedName>
        <fullName evidence="6">ATP-dependent Clp protease proteolytic subunit</fullName>
    </recommendedName>
</protein>
<keyword evidence="5" id="KW-0720">Serine protease</keyword>
<comment type="similarity">
    <text evidence="1 6">Belongs to the peptidase S14 family.</text>
</comment>
<name>A0ABR5Q1V7_9ACTN</name>
<dbReference type="NCBIfam" id="NF045542">
    <property type="entry name" value="Clp_rel_HeadMat"/>
    <property type="match status" value="1"/>
</dbReference>
<keyword evidence="4" id="KW-0378">Hydrolase</keyword>
<dbReference type="InterPro" id="IPR001907">
    <property type="entry name" value="ClpP"/>
</dbReference>
<dbReference type="SUPFAM" id="SSF52096">
    <property type="entry name" value="ClpP/crotonase"/>
    <property type="match status" value="1"/>
</dbReference>
<dbReference type="Pfam" id="PF00574">
    <property type="entry name" value="CLP_protease"/>
    <property type="match status" value="1"/>
</dbReference>
<dbReference type="InterPro" id="IPR023562">
    <property type="entry name" value="ClpP/TepA"/>
</dbReference>
<evidence type="ECO:0000256" key="6">
    <source>
        <dbReference type="RuleBase" id="RU003567"/>
    </source>
</evidence>
<dbReference type="InterPro" id="IPR029045">
    <property type="entry name" value="ClpP/crotonase-like_dom_sf"/>
</dbReference>
<keyword evidence="3 8" id="KW-0645">Protease</keyword>
<dbReference type="GO" id="GO:0008233">
    <property type="term" value="F:peptidase activity"/>
    <property type="evidence" value="ECO:0007669"/>
    <property type="project" value="UniProtKB-KW"/>
</dbReference>
<dbReference type="PANTHER" id="PTHR10381">
    <property type="entry name" value="ATP-DEPENDENT CLP PROTEASE PROTEOLYTIC SUBUNIT"/>
    <property type="match status" value="1"/>
</dbReference>
<evidence type="ECO:0000256" key="3">
    <source>
        <dbReference type="ARBA" id="ARBA00022670"/>
    </source>
</evidence>
<dbReference type="PANTHER" id="PTHR10381:SF70">
    <property type="entry name" value="ATP-DEPENDENT CLP PROTEASE PROTEOLYTIC SUBUNIT"/>
    <property type="match status" value="1"/>
</dbReference>
<evidence type="ECO:0000256" key="4">
    <source>
        <dbReference type="ARBA" id="ARBA00022801"/>
    </source>
</evidence>
<organism evidence="8 9">
    <name type="scientific">Lancefieldella rimae</name>
    <dbReference type="NCBI Taxonomy" id="1383"/>
    <lineage>
        <taxon>Bacteria</taxon>
        <taxon>Bacillati</taxon>
        <taxon>Actinomycetota</taxon>
        <taxon>Coriobacteriia</taxon>
        <taxon>Coriobacteriales</taxon>
        <taxon>Atopobiaceae</taxon>
        <taxon>Lancefieldella</taxon>
    </lineage>
</organism>